<name>A0A4U8QAI3_9FIRM</name>
<keyword evidence="1" id="KW-1133">Transmembrane helix</keyword>
<sequence>MKYIRWSVVCILFLGLAAGIIYISLKDTDTYIMKLDHVEISNEQFQYYLDKNRTNIISRYQKPGETVDREFWNREAEEGMSAATLLKAEAKQDCLREQMIFILARERGLSKAVQFDEIKEEMEKENADRETSVKSGKIVYGNKNYSMSTYLSYSISNLSRELIKIMEDNELKYTDEQILSFCQENGKDVNGLSSGEIRSKYGLVYRNELLVRYVDRCIEKRGVVLKQEEFDGVTVQ</sequence>
<organism evidence="2 3">
    <name type="scientific">Robinsoniella peoriensis</name>
    <dbReference type="NCBI Taxonomy" id="180332"/>
    <lineage>
        <taxon>Bacteria</taxon>
        <taxon>Bacillati</taxon>
        <taxon>Bacillota</taxon>
        <taxon>Clostridia</taxon>
        <taxon>Lachnospirales</taxon>
        <taxon>Lachnospiraceae</taxon>
        <taxon>Robinsoniella</taxon>
    </lineage>
</organism>
<dbReference type="EMBL" id="QGQD01000037">
    <property type="protein sequence ID" value="TLD01474.1"/>
    <property type="molecule type" value="Genomic_DNA"/>
</dbReference>
<protein>
    <submittedName>
        <fullName evidence="2">Uncharacterized protein</fullName>
    </submittedName>
</protein>
<feature type="transmembrane region" description="Helical" evidence="1">
    <location>
        <begin position="6"/>
        <end position="25"/>
    </location>
</feature>
<dbReference type="RefSeq" id="WP_027293375.1">
    <property type="nucleotide sequence ID" value="NZ_JTGN01000024.1"/>
</dbReference>
<reference evidence="2 3" key="1">
    <citation type="journal article" date="2019" name="Anaerobe">
        <title>Detection of Robinsoniella peoriensis in multiple bone samples of a trauma patient.</title>
        <authorList>
            <person name="Schrottner P."/>
            <person name="Hartwich K."/>
            <person name="Bunk B."/>
            <person name="Schober I."/>
            <person name="Helbig S."/>
            <person name="Rudolph W.W."/>
            <person name="Gunzer F."/>
        </authorList>
    </citation>
    <scope>NUCLEOTIDE SEQUENCE [LARGE SCALE GENOMIC DNA]</scope>
    <source>
        <strain evidence="2 3">DSM 106044</strain>
    </source>
</reference>
<dbReference type="Proteomes" id="UP000306509">
    <property type="component" value="Unassembled WGS sequence"/>
</dbReference>
<keyword evidence="1" id="KW-0812">Transmembrane</keyword>
<gene>
    <name evidence="2" type="ORF">DSM106044_01619</name>
</gene>
<dbReference type="STRING" id="180332.GCA_000797495_03092"/>
<evidence type="ECO:0000313" key="2">
    <source>
        <dbReference type="EMBL" id="TLD01474.1"/>
    </source>
</evidence>
<accession>A0A4U8QAI3</accession>
<comment type="caution">
    <text evidence="2">The sequence shown here is derived from an EMBL/GenBank/DDBJ whole genome shotgun (WGS) entry which is preliminary data.</text>
</comment>
<evidence type="ECO:0000256" key="1">
    <source>
        <dbReference type="SAM" id="Phobius"/>
    </source>
</evidence>
<proteinExistence type="predicted"/>
<keyword evidence="1" id="KW-0472">Membrane</keyword>
<evidence type="ECO:0000313" key="3">
    <source>
        <dbReference type="Proteomes" id="UP000306509"/>
    </source>
</evidence>
<keyword evidence="3" id="KW-1185">Reference proteome</keyword>
<dbReference type="AlphaFoldDB" id="A0A4U8QAI3"/>